<feature type="coiled-coil region" evidence="1">
    <location>
        <begin position="204"/>
        <end position="242"/>
    </location>
</feature>
<proteinExistence type="predicted"/>
<dbReference type="InterPro" id="IPR038734">
    <property type="entry name" value="YhaN_AAA"/>
</dbReference>
<dbReference type="SUPFAM" id="SSF52540">
    <property type="entry name" value="P-loop containing nucleoside triphosphate hydrolases"/>
    <property type="match status" value="2"/>
</dbReference>
<gene>
    <name evidence="3" type="ORF">HLI_05410</name>
</gene>
<organism evidence="3 4">
    <name type="scientific">Halobacillus litoralis</name>
    <dbReference type="NCBI Taxonomy" id="45668"/>
    <lineage>
        <taxon>Bacteria</taxon>
        <taxon>Bacillati</taxon>
        <taxon>Bacillota</taxon>
        <taxon>Bacilli</taxon>
        <taxon>Bacillales</taxon>
        <taxon>Bacillaceae</taxon>
        <taxon>Halobacillus</taxon>
    </lineage>
</organism>
<dbReference type="PANTHER" id="PTHR41259:SF1">
    <property type="entry name" value="DOUBLE-STRAND BREAK REPAIR RAD50 ATPASE, PUTATIVE-RELATED"/>
    <property type="match status" value="1"/>
</dbReference>
<dbReference type="KEGG" id="hli:HLI_05410"/>
<dbReference type="OrthoDB" id="9764467at2"/>
<evidence type="ECO:0000259" key="2">
    <source>
        <dbReference type="Pfam" id="PF13514"/>
    </source>
</evidence>
<dbReference type="Gene3D" id="3.40.50.300">
    <property type="entry name" value="P-loop containing nucleotide triphosphate hydrolases"/>
    <property type="match status" value="2"/>
</dbReference>
<sequence>MRGEILKIAELRVHGFGKWKDFSISPAANKVNLLIGENEAGKSTLYQFILFMLFGLSPKQREFYLPKSGGALGGRILLKTEDYGDVWVERLHDRYNGRAVCRLESGEEREEEWLHHLLGSTDRKVYESIFSFSADDLLRLQNLTGDELGEVLLNIGLTGSDQIYQTEKWLEKHMDERFKPKGKKPEINEQIERVERWHQKKLAVENDEEDYERLQKEKEEWIQDLEQIEKNATENINRLHRTQQILKTRPVLVQYHQMKEEAESLDSSLIFPESGIERCQQMKEAILPLESEKKMLANNHDEWQRKLEELREELDHEEEEKARLLLNKKTDYDQDANESIQLTKQAERTREQLQKDLNHMDVPIEEDDLDDYPLPFYIEETWRDLRSEWNNVNREEEHLHEQELDIGREFEKIEAQQASIEHEQISEEQVRVYERQIEDAYQSATAPSDRQIRTSRADMIKRRKTGAAGAVGALVLGLIFQSFLPGIEVVLLTILATVVFAVLAYKSHITLQAHTNSQGTQKDDHVSYQNLDKARNQLQKYEKRKTELEHLHDQWRQLNQEEIRLEEKRNHLNQRKLRFESAKAEQESLYPFLKSLKIDYWEKLYHLLTQAREKRVEHHRIVQDLELHQARSNTIIEEMEGFYHRNNWEFYKRNVELHWRALMSWLNEQDKKREQCKQIKESLHELTRQAKENEMKLQTYINKREDLFYEAGVTTEGDFYQKARQVEEKDRTLYVLKDLEQQLKGMLSEEEQEEFGVWERVADESDLQARLDHIKKEKQHLEEKRSKAQQSLADIHSSISRLENSEERSEITHRFQMEKERLQEQAKEWAKYRVALQILRKTKQTYKKKYLPQVMSVAETHFLKLTKGNYSQIRLLPESERIIVGHHDGTIYSPEELSRGTRDQLYVAFRLALGETMAESMRLPFLVDDAFVHFDQTRLQVMSEILEEVSTRHQVILFSWRSDLPSLFQSPQVQELQ</sequence>
<dbReference type="InterPro" id="IPR027417">
    <property type="entry name" value="P-loop_NTPase"/>
</dbReference>
<evidence type="ECO:0000313" key="4">
    <source>
        <dbReference type="Proteomes" id="UP000287756"/>
    </source>
</evidence>
<evidence type="ECO:0000256" key="1">
    <source>
        <dbReference type="SAM" id="Coils"/>
    </source>
</evidence>
<feature type="domain" description="YhaN AAA" evidence="2">
    <location>
        <begin position="7"/>
        <end position="200"/>
    </location>
</feature>
<dbReference type="EMBL" id="CP026118">
    <property type="protein sequence ID" value="QAS51707.1"/>
    <property type="molecule type" value="Genomic_DNA"/>
</dbReference>
<dbReference type="PANTHER" id="PTHR41259">
    <property type="entry name" value="DOUBLE-STRAND BREAK REPAIR RAD50 ATPASE, PUTATIVE-RELATED"/>
    <property type="match status" value="1"/>
</dbReference>
<dbReference type="Pfam" id="PF13514">
    <property type="entry name" value="AAA_27"/>
    <property type="match status" value="1"/>
</dbReference>
<dbReference type="AlphaFoldDB" id="A0A410MAH8"/>
<feature type="coiled-coil region" evidence="1">
    <location>
        <begin position="764"/>
        <end position="791"/>
    </location>
</feature>
<name>A0A410MAH8_9BACI</name>
<evidence type="ECO:0000313" key="3">
    <source>
        <dbReference type="EMBL" id="QAS51707.1"/>
    </source>
</evidence>
<feature type="coiled-coil region" evidence="1">
    <location>
        <begin position="293"/>
        <end position="356"/>
    </location>
</feature>
<dbReference type="Proteomes" id="UP000287756">
    <property type="component" value="Chromosome"/>
</dbReference>
<accession>A0A410MAH8</accession>
<feature type="coiled-coil region" evidence="1">
    <location>
        <begin position="531"/>
        <end position="578"/>
    </location>
</feature>
<protein>
    <recommendedName>
        <fullName evidence="2">YhaN AAA domain-containing protein</fullName>
    </recommendedName>
</protein>
<reference evidence="3 4" key="1">
    <citation type="submission" date="2018-01" db="EMBL/GenBank/DDBJ databases">
        <title>The whole genome sequencing and assembly of Halobacillus litoralis ERB031 strain.</title>
        <authorList>
            <person name="Lee S.-J."/>
            <person name="Park M.-K."/>
            <person name="Kim J.-Y."/>
            <person name="Lee Y.-J."/>
            <person name="Yi H."/>
            <person name="Bahn Y.-S."/>
            <person name="Kim J.F."/>
            <person name="Lee D.-W."/>
        </authorList>
    </citation>
    <scope>NUCLEOTIDE SEQUENCE [LARGE SCALE GENOMIC DNA]</scope>
    <source>
        <strain evidence="3 4">ERB 031</strain>
    </source>
</reference>
<feature type="coiled-coil region" evidence="1">
    <location>
        <begin position="669"/>
        <end position="703"/>
    </location>
</feature>
<keyword evidence="1" id="KW-0175">Coiled coil</keyword>